<proteinExistence type="predicted"/>
<dbReference type="AlphaFoldDB" id="A0AAV4NN26"/>
<feature type="compositionally biased region" description="Pro residues" evidence="1">
    <location>
        <begin position="48"/>
        <end position="58"/>
    </location>
</feature>
<reference evidence="2 3" key="1">
    <citation type="submission" date="2021-06" db="EMBL/GenBank/DDBJ databases">
        <title>Caerostris extrusa draft genome.</title>
        <authorList>
            <person name="Kono N."/>
            <person name="Arakawa K."/>
        </authorList>
    </citation>
    <scope>NUCLEOTIDE SEQUENCE [LARGE SCALE GENOMIC DNA]</scope>
</reference>
<evidence type="ECO:0000313" key="3">
    <source>
        <dbReference type="Proteomes" id="UP001054945"/>
    </source>
</evidence>
<feature type="region of interest" description="Disordered" evidence="1">
    <location>
        <begin position="47"/>
        <end position="138"/>
    </location>
</feature>
<feature type="compositionally biased region" description="Low complexity" evidence="1">
    <location>
        <begin position="59"/>
        <end position="73"/>
    </location>
</feature>
<protein>
    <submittedName>
        <fullName evidence="2">Uncharacterized protein</fullName>
    </submittedName>
</protein>
<sequence length="203" mass="20880">MKGDTEQLQIGDNVHVEMLLCLPNCTPCGTSTRGSWAQWAAGCAAWYPRPPPTPPFSPSSPSARSGTSPSATPCTSRRDPGCPTPSATSPPSGSSLPFAPSPTPSSRRSTSSSTPTPKSPCPSPSGAASPSTSPSDSGVADAVLYLHLLRATCVRDHCPVRAHSPGPASLEESAQVHVGERTVQGREGKVQGTVTESRHKDAG</sequence>
<organism evidence="2 3">
    <name type="scientific">Caerostris extrusa</name>
    <name type="common">Bark spider</name>
    <name type="synonym">Caerostris bankana</name>
    <dbReference type="NCBI Taxonomy" id="172846"/>
    <lineage>
        <taxon>Eukaryota</taxon>
        <taxon>Metazoa</taxon>
        <taxon>Ecdysozoa</taxon>
        <taxon>Arthropoda</taxon>
        <taxon>Chelicerata</taxon>
        <taxon>Arachnida</taxon>
        <taxon>Araneae</taxon>
        <taxon>Araneomorphae</taxon>
        <taxon>Entelegynae</taxon>
        <taxon>Araneoidea</taxon>
        <taxon>Araneidae</taxon>
        <taxon>Caerostris</taxon>
    </lineage>
</organism>
<evidence type="ECO:0000313" key="2">
    <source>
        <dbReference type="EMBL" id="GIX86199.1"/>
    </source>
</evidence>
<feature type="compositionally biased region" description="Low complexity" evidence="1">
    <location>
        <begin position="104"/>
        <end position="116"/>
    </location>
</feature>
<dbReference type="EMBL" id="BPLR01021118">
    <property type="protein sequence ID" value="GIX86199.1"/>
    <property type="molecule type" value="Genomic_DNA"/>
</dbReference>
<comment type="caution">
    <text evidence="2">The sequence shown here is derived from an EMBL/GenBank/DDBJ whole genome shotgun (WGS) entry which is preliminary data.</text>
</comment>
<name>A0AAV4NN26_CAEEX</name>
<evidence type="ECO:0000256" key="1">
    <source>
        <dbReference type="SAM" id="MobiDB-lite"/>
    </source>
</evidence>
<feature type="compositionally biased region" description="Low complexity" evidence="1">
    <location>
        <begin position="124"/>
        <end position="137"/>
    </location>
</feature>
<dbReference type="Proteomes" id="UP001054945">
    <property type="component" value="Unassembled WGS sequence"/>
</dbReference>
<keyword evidence="3" id="KW-1185">Reference proteome</keyword>
<feature type="compositionally biased region" description="Basic and acidic residues" evidence="1">
    <location>
        <begin position="178"/>
        <end position="189"/>
    </location>
</feature>
<feature type="region of interest" description="Disordered" evidence="1">
    <location>
        <begin position="164"/>
        <end position="203"/>
    </location>
</feature>
<accession>A0AAV4NN26</accession>
<feature type="compositionally biased region" description="Low complexity" evidence="1">
    <location>
        <begin position="84"/>
        <end position="95"/>
    </location>
</feature>
<gene>
    <name evidence="2" type="ORF">CEXT_106741</name>
</gene>